<gene>
    <name evidence="7" type="ORF">Fmac_021316</name>
</gene>
<comment type="caution">
    <text evidence="7">The sequence shown here is derived from an EMBL/GenBank/DDBJ whole genome shotgun (WGS) entry which is preliminary data.</text>
</comment>
<keyword evidence="1" id="KW-0723">Serine/threonine-protein kinase</keyword>
<evidence type="ECO:0000256" key="6">
    <source>
        <dbReference type="SAM" id="MobiDB-lite"/>
    </source>
</evidence>
<dbReference type="AlphaFoldDB" id="A0ABD1LWH4"/>
<accession>A0ABD1LWH4</accession>
<dbReference type="Proteomes" id="UP001603857">
    <property type="component" value="Unassembled WGS sequence"/>
</dbReference>
<dbReference type="GO" id="GO:0005524">
    <property type="term" value="F:ATP binding"/>
    <property type="evidence" value="ECO:0007669"/>
    <property type="project" value="UniProtKB-KW"/>
</dbReference>
<protein>
    <submittedName>
        <fullName evidence="7">Uncharacterized protein</fullName>
    </submittedName>
</protein>
<keyword evidence="8" id="KW-1185">Reference proteome</keyword>
<dbReference type="PANTHER" id="PTHR27002">
    <property type="entry name" value="RECEPTOR-LIKE SERINE/THREONINE-PROTEIN KINASE SD1-8"/>
    <property type="match status" value="1"/>
</dbReference>
<dbReference type="Gene3D" id="1.10.510.10">
    <property type="entry name" value="Transferase(Phosphotransferase) domain 1"/>
    <property type="match status" value="1"/>
</dbReference>
<keyword evidence="3" id="KW-0547">Nucleotide-binding</keyword>
<feature type="region of interest" description="Disordered" evidence="6">
    <location>
        <begin position="99"/>
        <end position="141"/>
    </location>
</feature>
<feature type="region of interest" description="Disordered" evidence="6">
    <location>
        <begin position="282"/>
        <end position="328"/>
    </location>
</feature>
<evidence type="ECO:0000313" key="8">
    <source>
        <dbReference type="Proteomes" id="UP001603857"/>
    </source>
</evidence>
<evidence type="ECO:0000313" key="7">
    <source>
        <dbReference type="EMBL" id="KAL2327889.1"/>
    </source>
</evidence>
<name>A0ABD1LWH4_9FABA</name>
<keyword evidence="5" id="KW-0067">ATP-binding</keyword>
<evidence type="ECO:0000256" key="5">
    <source>
        <dbReference type="ARBA" id="ARBA00022840"/>
    </source>
</evidence>
<evidence type="ECO:0000256" key="1">
    <source>
        <dbReference type="ARBA" id="ARBA00022527"/>
    </source>
</evidence>
<feature type="compositionally biased region" description="Polar residues" evidence="6">
    <location>
        <begin position="116"/>
        <end position="127"/>
    </location>
</feature>
<feature type="compositionally biased region" description="Basic and acidic residues" evidence="6">
    <location>
        <begin position="128"/>
        <end position="138"/>
    </location>
</feature>
<keyword evidence="4" id="KW-0418">Kinase</keyword>
<keyword evidence="2" id="KW-0808">Transferase</keyword>
<reference evidence="7 8" key="1">
    <citation type="submission" date="2024-08" db="EMBL/GenBank/DDBJ databases">
        <title>Insights into the chromosomal genome structure of Flemingia macrophylla.</title>
        <authorList>
            <person name="Ding Y."/>
            <person name="Zhao Y."/>
            <person name="Bi W."/>
            <person name="Wu M."/>
            <person name="Zhao G."/>
            <person name="Gong Y."/>
            <person name="Li W."/>
            <person name="Zhang P."/>
        </authorList>
    </citation>
    <scope>NUCLEOTIDE SEQUENCE [LARGE SCALE GENOMIC DNA]</scope>
    <source>
        <strain evidence="7">DYQJB</strain>
        <tissue evidence="7">Leaf</tissue>
    </source>
</reference>
<dbReference type="PANTHER" id="PTHR27002:SF616">
    <property type="entry name" value="RECEPTOR-LIKE SERINE_THREONINE-PROTEIN KINASE"/>
    <property type="match status" value="1"/>
</dbReference>
<organism evidence="7 8">
    <name type="scientific">Flemingia macrophylla</name>
    <dbReference type="NCBI Taxonomy" id="520843"/>
    <lineage>
        <taxon>Eukaryota</taxon>
        <taxon>Viridiplantae</taxon>
        <taxon>Streptophyta</taxon>
        <taxon>Embryophyta</taxon>
        <taxon>Tracheophyta</taxon>
        <taxon>Spermatophyta</taxon>
        <taxon>Magnoliopsida</taxon>
        <taxon>eudicotyledons</taxon>
        <taxon>Gunneridae</taxon>
        <taxon>Pentapetalae</taxon>
        <taxon>rosids</taxon>
        <taxon>fabids</taxon>
        <taxon>Fabales</taxon>
        <taxon>Fabaceae</taxon>
        <taxon>Papilionoideae</taxon>
        <taxon>50 kb inversion clade</taxon>
        <taxon>NPAAA clade</taxon>
        <taxon>indigoferoid/millettioid clade</taxon>
        <taxon>Phaseoleae</taxon>
        <taxon>Flemingia</taxon>
    </lineage>
</organism>
<feature type="compositionally biased region" description="Basic and acidic residues" evidence="6">
    <location>
        <begin position="100"/>
        <end position="110"/>
    </location>
</feature>
<evidence type="ECO:0000256" key="2">
    <source>
        <dbReference type="ARBA" id="ARBA00022679"/>
    </source>
</evidence>
<dbReference type="GO" id="GO:0004674">
    <property type="term" value="F:protein serine/threonine kinase activity"/>
    <property type="evidence" value="ECO:0007669"/>
    <property type="project" value="UniProtKB-KW"/>
</dbReference>
<sequence length="328" mass="38013">MSLSFSRGVCTTKPFTATVNAPITPQEFSMFYLSHIVIERAKLPLARVCHTKGINERFLKTPYVILDVYGLTIPNDLVGVSMNHSLVLRYHRPNRRRLREKNERLEKEMIRCSGPDKTTSDQWCSSRQDGKSRRDLSRKSRRKPRNILVGRALGDHCMMGWWFGGVSELRKSFGILVDGQEIAVKTLSRSSWQGVLEFINEAWTTWKDGKALELIDPNMKESCVISEVLRCLHISLLCVQQYPEDRPIMTSIILMLESHMKLVEPKEHGFIPRNVQVEEDLCSNKKDTSLSNDKLLTMEEKEEEEDDDEEEEEGDNYEEDDEVQQMEW</sequence>
<evidence type="ECO:0000256" key="3">
    <source>
        <dbReference type="ARBA" id="ARBA00022741"/>
    </source>
</evidence>
<feature type="compositionally biased region" description="Acidic residues" evidence="6">
    <location>
        <begin position="300"/>
        <end position="328"/>
    </location>
</feature>
<dbReference type="EMBL" id="JBGMDY010000007">
    <property type="protein sequence ID" value="KAL2327889.1"/>
    <property type="molecule type" value="Genomic_DNA"/>
</dbReference>
<proteinExistence type="predicted"/>
<evidence type="ECO:0000256" key="4">
    <source>
        <dbReference type="ARBA" id="ARBA00022777"/>
    </source>
</evidence>